<reference evidence="2" key="2">
    <citation type="submission" date="2020-09" db="EMBL/GenBank/DDBJ databases">
        <authorList>
            <person name="Sun Q."/>
            <person name="Ohkuma M."/>
        </authorList>
    </citation>
    <scope>NUCLEOTIDE SEQUENCE</scope>
    <source>
        <strain evidence="2">JCM 3086</strain>
    </source>
</reference>
<feature type="compositionally biased region" description="Basic and acidic residues" evidence="1">
    <location>
        <begin position="171"/>
        <end position="186"/>
    </location>
</feature>
<reference evidence="2" key="1">
    <citation type="journal article" date="2014" name="Int. J. Syst. Evol. Microbiol.">
        <title>Complete genome sequence of Corynebacterium casei LMG S-19264T (=DSM 44701T), isolated from a smear-ripened cheese.</title>
        <authorList>
            <consortium name="US DOE Joint Genome Institute (JGI-PGF)"/>
            <person name="Walter F."/>
            <person name="Albersmeier A."/>
            <person name="Kalinowski J."/>
            <person name="Ruckert C."/>
        </authorList>
    </citation>
    <scope>NUCLEOTIDE SEQUENCE</scope>
    <source>
        <strain evidence="2">JCM 3086</strain>
    </source>
</reference>
<organism evidence="2 3">
    <name type="scientific">Streptomyces brasiliensis</name>
    <dbReference type="NCBI Taxonomy" id="1954"/>
    <lineage>
        <taxon>Bacteria</taxon>
        <taxon>Bacillati</taxon>
        <taxon>Actinomycetota</taxon>
        <taxon>Actinomycetes</taxon>
        <taxon>Kitasatosporales</taxon>
        <taxon>Streptomycetaceae</taxon>
        <taxon>Streptomyces</taxon>
    </lineage>
</organism>
<dbReference type="AntiFam" id="ANF00226">
    <property type="entry name" value="Shadow ORF (opposite pknB)"/>
</dbReference>
<name>A0A917LCR8_9ACTN</name>
<dbReference type="Proteomes" id="UP000657574">
    <property type="component" value="Unassembled WGS sequence"/>
</dbReference>
<keyword evidence="3" id="KW-1185">Reference proteome</keyword>
<gene>
    <name evidence="2" type="ORF">GCM10010121_081590</name>
</gene>
<dbReference type="EMBL" id="BMQA01000057">
    <property type="protein sequence ID" value="GGJ58582.1"/>
    <property type="molecule type" value="Genomic_DNA"/>
</dbReference>
<protein>
    <submittedName>
        <fullName evidence="2">Uncharacterized protein</fullName>
    </submittedName>
</protein>
<sequence>MVETREVGGFVDGAVEDGRRLARAEGPSAGRRVAQDASQREHVTGRAHLPAVGQGLFGREVARGADDDVGRGQRRRVRAPRDAEVDQPGPVPGEQDVARFDVAVHESGRVHLGQGLRQPRAEHGHGVLGQRTVRIHRLGERRLRERFGRAVGDHPHHRVGQPVDGADGGVLDERPAHLGEEVLRTS</sequence>
<evidence type="ECO:0000256" key="1">
    <source>
        <dbReference type="SAM" id="MobiDB-lite"/>
    </source>
</evidence>
<feature type="region of interest" description="Disordered" evidence="1">
    <location>
        <begin position="152"/>
        <end position="186"/>
    </location>
</feature>
<evidence type="ECO:0000313" key="3">
    <source>
        <dbReference type="Proteomes" id="UP000657574"/>
    </source>
</evidence>
<feature type="region of interest" description="Disordered" evidence="1">
    <location>
        <begin position="63"/>
        <end position="93"/>
    </location>
</feature>
<accession>A0A917LCR8</accession>
<dbReference type="AlphaFoldDB" id="A0A917LCR8"/>
<proteinExistence type="predicted"/>
<feature type="region of interest" description="Disordered" evidence="1">
    <location>
        <begin position="24"/>
        <end position="51"/>
    </location>
</feature>
<comment type="caution">
    <text evidence="2">The sequence shown here is derived from an EMBL/GenBank/DDBJ whole genome shotgun (WGS) entry which is preliminary data.</text>
</comment>
<evidence type="ECO:0000313" key="2">
    <source>
        <dbReference type="EMBL" id="GGJ58582.1"/>
    </source>
</evidence>